<evidence type="ECO:0000259" key="4">
    <source>
        <dbReference type="Pfam" id="PF00135"/>
    </source>
</evidence>
<dbReference type="InterPro" id="IPR002018">
    <property type="entry name" value="CarbesteraseB"/>
</dbReference>
<dbReference type="Gene3D" id="3.40.50.1820">
    <property type="entry name" value="alpha/beta hydrolase"/>
    <property type="match status" value="1"/>
</dbReference>
<evidence type="ECO:0000313" key="6">
    <source>
        <dbReference type="Proteomes" id="UP000465240"/>
    </source>
</evidence>
<dbReference type="GO" id="GO:0016787">
    <property type="term" value="F:hydrolase activity"/>
    <property type="evidence" value="ECO:0007669"/>
    <property type="project" value="UniProtKB-KW"/>
</dbReference>
<evidence type="ECO:0000256" key="3">
    <source>
        <dbReference type="RuleBase" id="RU361235"/>
    </source>
</evidence>
<dbReference type="Pfam" id="PF00135">
    <property type="entry name" value="COesterase"/>
    <property type="match status" value="1"/>
</dbReference>
<evidence type="ECO:0000256" key="1">
    <source>
        <dbReference type="ARBA" id="ARBA00005964"/>
    </source>
</evidence>
<organism evidence="5 6">
    <name type="scientific">Mycobacterium paragordonae</name>
    <dbReference type="NCBI Taxonomy" id="1389713"/>
    <lineage>
        <taxon>Bacteria</taxon>
        <taxon>Bacillati</taxon>
        <taxon>Actinomycetota</taxon>
        <taxon>Actinomycetes</taxon>
        <taxon>Mycobacteriales</taxon>
        <taxon>Mycobacteriaceae</taxon>
        <taxon>Mycobacterium</taxon>
    </lineage>
</organism>
<dbReference type="Proteomes" id="UP000465240">
    <property type="component" value="Unassembled WGS sequence"/>
</dbReference>
<name>A0ABQ1BZV6_9MYCO</name>
<keyword evidence="2 3" id="KW-0378">Hydrolase</keyword>
<comment type="similarity">
    <text evidence="1 3">Belongs to the type-B carboxylesterase/lipase family.</text>
</comment>
<proteinExistence type="inferred from homology"/>
<dbReference type="InterPro" id="IPR029058">
    <property type="entry name" value="AB_hydrolase_fold"/>
</dbReference>
<protein>
    <recommendedName>
        <fullName evidence="3">Carboxylic ester hydrolase</fullName>
        <ecNumber evidence="3">3.1.1.-</ecNumber>
    </recommendedName>
</protein>
<dbReference type="EMBL" id="BLKX01000001">
    <property type="protein sequence ID" value="GFG77684.1"/>
    <property type="molecule type" value="Genomic_DNA"/>
</dbReference>
<dbReference type="PANTHER" id="PTHR11559">
    <property type="entry name" value="CARBOXYLESTERASE"/>
    <property type="match status" value="1"/>
</dbReference>
<keyword evidence="6" id="KW-1185">Reference proteome</keyword>
<dbReference type="InterPro" id="IPR019826">
    <property type="entry name" value="Carboxylesterase_B_AS"/>
</dbReference>
<gene>
    <name evidence="5" type="ORF">MPRG_09600</name>
</gene>
<reference evidence="5 6" key="1">
    <citation type="journal article" date="2019" name="Emerg. Microbes Infect.">
        <title>Comprehensive subspecies identification of 175 nontuberculous mycobacteria species based on 7547 genomic profiles.</title>
        <authorList>
            <person name="Matsumoto Y."/>
            <person name="Kinjo T."/>
            <person name="Motooka D."/>
            <person name="Nabeya D."/>
            <person name="Jung N."/>
            <person name="Uechi K."/>
            <person name="Horii T."/>
            <person name="Iida T."/>
            <person name="Fujita J."/>
            <person name="Nakamura S."/>
        </authorList>
    </citation>
    <scope>NUCLEOTIDE SEQUENCE [LARGE SCALE GENOMIC DNA]</scope>
    <source>
        <strain evidence="5 6">JCM 18565</strain>
    </source>
</reference>
<dbReference type="RefSeq" id="WP_120791909.1">
    <property type="nucleotide sequence ID" value="NZ_BLKX01000001.1"/>
</dbReference>
<comment type="caution">
    <text evidence="5">The sequence shown here is derived from an EMBL/GenBank/DDBJ whole genome shotgun (WGS) entry which is preliminary data.</text>
</comment>
<feature type="domain" description="Carboxylesterase type B" evidence="4">
    <location>
        <begin position="26"/>
        <end position="315"/>
    </location>
</feature>
<dbReference type="InterPro" id="IPR050309">
    <property type="entry name" value="Type-B_Carboxylest/Lipase"/>
</dbReference>
<dbReference type="EC" id="3.1.1.-" evidence="3"/>
<evidence type="ECO:0000313" key="5">
    <source>
        <dbReference type="EMBL" id="GFG77684.1"/>
    </source>
</evidence>
<dbReference type="PROSITE" id="PS00122">
    <property type="entry name" value="CARBOXYLESTERASE_B_1"/>
    <property type="match status" value="1"/>
</dbReference>
<sequence length="438" mass="45773">MAARLLDAGGGPMLVDDDGIVVKAHAIAYATAQRFAAPVPAPRHSDVLDATRRGVACPQLPSRLDFVNGPIADSLAKSENCQVLSVTAPHDAQGLPVMVWFHGGAYMSGSGEAPKYDPDALVTEGRVVVVTVSYRLGIFGYLNFAGGEANLGLRDQILALRWTRQHIAAFGGDPSRVTIFGQSAGGDSVLSLILSSHTAGLFNRAILQSAPLGLRTGRQAMTAAMRDAVTAALADAAPGEATVEQLLDAQTAAVTTAQRFGLLGGFPFAPIAGLDPLPPAADESRVLADAAGRVEILVGYTRNDADAFVAMDPRGQRLARLGLPGRAAARLLGGVLTRRIFGGPALELAKFWTSNGGAAATFRVDWSPPGAPLRACHCIELPLLFGTPQCWADAPMLGPEPDPIDTELARKVRGYWAAFAHHGVAALGEGAARPFSLR</sequence>
<dbReference type="SUPFAM" id="SSF53474">
    <property type="entry name" value="alpha/beta-Hydrolases"/>
    <property type="match status" value="1"/>
</dbReference>
<accession>A0ABQ1BZV6</accession>
<evidence type="ECO:0000256" key="2">
    <source>
        <dbReference type="ARBA" id="ARBA00022801"/>
    </source>
</evidence>